<dbReference type="Pfam" id="PF00440">
    <property type="entry name" value="TetR_N"/>
    <property type="match status" value="1"/>
</dbReference>
<evidence type="ECO:0000256" key="1">
    <source>
        <dbReference type="ARBA" id="ARBA00023125"/>
    </source>
</evidence>
<dbReference type="SUPFAM" id="SSF46689">
    <property type="entry name" value="Homeodomain-like"/>
    <property type="match status" value="1"/>
</dbReference>
<dbReference type="AlphaFoldDB" id="A0A0F7FXK5"/>
<dbReference type="Proteomes" id="UP000034034">
    <property type="component" value="Chromosome"/>
</dbReference>
<dbReference type="GO" id="GO:0000976">
    <property type="term" value="F:transcription cis-regulatory region binding"/>
    <property type="evidence" value="ECO:0007669"/>
    <property type="project" value="TreeGrafter"/>
</dbReference>
<evidence type="ECO:0000313" key="4">
    <source>
        <dbReference type="EMBL" id="AKG45173.1"/>
    </source>
</evidence>
<dbReference type="PATRIC" id="fig|408015.6.peg.3840"/>
<name>A0A0F7FXK5_9ACTN</name>
<accession>A0A0F7FXK5</accession>
<dbReference type="GO" id="GO:0003700">
    <property type="term" value="F:DNA-binding transcription factor activity"/>
    <property type="evidence" value="ECO:0007669"/>
    <property type="project" value="TreeGrafter"/>
</dbReference>
<evidence type="ECO:0000313" key="5">
    <source>
        <dbReference type="Proteomes" id="UP000034034"/>
    </source>
</evidence>
<dbReference type="HOGENOM" id="CLU_083278_1_1_11"/>
<organism evidence="4 5">
    <name type="scientific">Streptomyces xiamenensis</name>
    <dbReference type="NCBI Taxonomy" id="408015"/>
    <lineage>
        <taxon>Bacteria</taxon>
        <taxon>Bacillati</taxon>
        <taxon>Actinomycetota</taxon>
        <taxon>Actinomycetes</taxon>
        <taxon>Kitasatosporales</taxon>
        <taxon>Streptomycetaceae</taxon>
        <taxon>Streptomyces</taxon>
    </lineage>
</organism>
<dbReference type="EMBL" id="CP009922">
    <property type="protein sequence ID" value="AKG45173.1"/>
    <property type="molecule type" value="Genomic_DNA"/>
</dbReference>
<dbReference type="Gene3D" id="1.10.357.10">
    <property type="entry name" value="Tetracycline Repressor, domain 2"/>
    <property type="match status" value="1"/>
</dbReference>
<feature type="domain" description="HTH tetR-type" evidence="3">
    <location>
        <begin position="10"/>
        <end position="70"/>
    </location>
</feature>
<sequence>MAGAGRRSGQDTKARIQEVALDLFTERGYEATSMREIAERLGITKAALYYHFTNKEDIVVSLLSRQLAAVDELIDWAGKQPRGPELRREVIERWSALTARQGVRMFRFAMANQHTLRELKPGREGMFQRFQLLFDAVTDPDAPLEEKLRARLALLTVQMSMIAGRDLDATDEELAEAARKLSLELLRL</sequence>
<protein>
    <submittedName>
        <fullName evidence="4">HTH-type protein slmA</fullName>
    </submittedName>
</protein>
<feature type="DNA-binding region" description="H-T-H motif" evidence="2">
    <location>
        <begin position="33"/>
        <end position="52"/>
    </location>
</feature>
<dbReference type="KEGG" id="sxi:SXIM_37890"/>
<evidence type="ECO:0000259" key="3">
    <source>
        <dbReference type="PROSITE" id="PS50977"/>
    </source>
</evidence>
<dbReference type="PROSITE" id="PS50977">
    <property type="entry name" value="HTH_TETR_2"/>
    <property type="match status" value="1"/>
</dbReference>
<proteinExistence type="predicted"/>
<dbReference type="InterPro" id="IPR050109">
    <property type="entry name" value="HTH-type_TetR-like_transc_reg"/>
</dbReference>
<dbReference type="PANTHER" id="PTHR30055:SF226">
    <property type="entry name" value="HTH-TYPE TRANSCRIPTIONAL REGULATOR PKSA"/>
    <property type="match status" value="1"/>
</dbReference>
<dbReference type="PANTHER" id="PTHR30055">
    <property type="entry name" value="HTH-TYPE TRANSCRIPTIONAL REGULATOR RUTR"/>
    <property type="match status" value="1"/>
</dbReference>
<dbReference type="PRINTS" id="PR00455">
    <property type="entry name" value="HTHTETR"/>
</dbReference>
<keyword evidence="1 2" id="KW-0238">DNA-binding</keyword>
<evidence type="ECO:0000256" key="2">
    <source>
        <dbReference type="PROSITE-ProRule" id="PRU00335"/>
    </source>
</evidence>
<dbReference type="PROSITE" id="PS01081">
    <property type="entry name" value="HTH_TETR_1"/>
    <property type="match status" value="1"/>
</dbReference>
<reference evidence="4" key="1">
    <citation type="submission" date="2019-08" db="EMBL/GenBank/DDBJ databases">
        <title>Complete genome sequence of a mangrove-derived Streptomyces xiamenensis.</title>
        <authorList>
            <person name="Xu J."/>
        </authorList>
    </citation>
    <scope>NUCLEOTIDE SEQUENCE</scope>
    <source>
        <strain evidence="4">318</strain>
    </source>
</reference>
<dbReference type="RefSeq" id="WP_046724726.1">
    <property type="nucleotide sequence ID" value="NZ_CP009922.3"/>
</dbReference>
<dbReference type="InterPro" id="IPR001647">
    <property type="entry name" value="HTH_TetR"/>
</dbReference>
<gene>
    <name evidence="4" type="ORF">SXIM_37890</name>
</gene>
<keyword evidence="5" id="KW-1185">Reference proteome</keyword>
<dbReference type="InterPro" id="IPR023772">
    <property type="entry name" value="DNA-bd_HTH_TetR-type_CS"/>
</dbReference>
<dbReference type="STRING" id="408015.SXIM_37890"/>
<dbReference type="InterPro" id="IPR009057">
    <property type="entry name" value="Homeodomain-like_sf"/>
</dbReference>